<dbReference type="EMBL" id="BOPG01000034">
    <property type="protein sequence ID" value="GIJ58297.1"/>
    <property type="molecule type" value="Genomic_DNA"/>
</dbReference>
<protein>
    <submittedName>
        <fullName evidence="1">Uncharacterized protein</fullName>
    </submittedName>
</protein>
<organism evidence="1 2">
    <name type="scientific">Virgisporangium aurantiacum</name>
    <dbReference type="NCBI Taxonomy" id="175570"/>
    <lineage>
        <taxon>Bacteria</taxon>
        <taxon>Bacillati</taxon>
        <taxon>Actinomycetota</taxon>
        <taxon>Actinomycetes</taxon>
        <taxon>Micromonosporales</taxon>
        <taxon>Micromonosporaceae</taxon>
        <taxon>Virgisporangium</taxon>
    </lineage>
</organism>
<reference evidence="1" key="1">
    <citation type="submission" date="2021-01" db="EMBL/GenBank/DDBJ databases">
        <title>Whole genome shotgun sequence of Virgisporangium aurantiacum NBRC 16421.</title>
        <authorList>
            <person name="Komaki H."/>
            <person name="Tamura T."/>
        </authorList>
    </citation>
    <scope>NUCLEOTIDE SEQUENCE</scope>
    <source>
        <strain evidence="1">NBRC 16421</strain>
    </source>
</reference>
<accession>A0A8J3Z8E9</accession>
<evidence type="ECO:0000313" key="1">
    <source>
        <dbReference type="EMBL" id="GIJ58297.1"/>
    </source>
</evidence>
<gene>
    <name evidence="1" type="ORF">Vau01_058130</name>
</gene>
<keyword evidence="2" id="KW-1185">Reference proteome</keyword>
<evidence type="ECO:0000313" key="2">
    <source>
        <dbReference type="Proteomes" id="UP000612585"/>
    </source>
</evidence>
<dbReference type="Proteomes" id="UP000612585">
    <property type="component" value="Unassembled WGS sequence"/>
</dbReference>
<comment type="caution">
    <text evidence="1">The sequence shown here is derived from an EMBL/GenBank/DDBJ whole genome shotgun (WGS) entry which is preliminary data.</text>
</comment>
<name>A0A8J3Z8E9_9ACTN</name>
<sequence>MLMAGHPDDWAVMQGGSAQQQEVSAHCTAHLNRIKAAWYEVKGDPAAITAAITTASSAAHDLKVAAAKVKTTVELRLIDPNWSGTLAVATRRELTTAHRGLAALADLLQASPRADRAPTSLVDRLNVAEPQVRQAPLDVERIATGFVRDADDLIGQAVASEFLRRIQAEFNGIVARWNADTVVGQQEQALGAVVAGFPRVPRLPPRGPEPQSSLETVAKTGALATAVTELREQVKTLNGVAGRYLAGSGLRPFTFGQTASGRRIEQLYEDFRRDMADRIRGFADRIDWQATVAGNLRAGLDDGDAQGASTFRTLKAQRPTSFG</sequence>
<dbReference type="AlphaFoldDB" id="A0A8J3Z8E9"/>
<proteinExistence type="predicted"/>